<dbReference type="RefSeq" id="WP_040135103.1">
    <property type="nucleotide sequence ID" value="NZ_CP009889.1"/>
</dbReference>
<dbReference type="KEGG" id="pseo:OM33_16255"/>
<reference evidence="2 3" key="1">
    <citation type="submission" date="2014-11" db="EMBL/GenBank/DDBJ databases">
        <title>Complete Genome Sequence of Pseudoalteromonas sp. Strain OCN003 Isolated from Kaneohe Bay, Oahu, Hawaii.</title>
        <authorList>
            <person name="Beurmann S."/>
            <person name="Videau P."/>
            <person name="Ushijima B."/>
            <person name="Smith A.M."/>
            <person name="Aeby G.S."/>
            <person name="Callahan S.M."/>
            <person name="Belcaid M."/>
        </authorList>
    </citation>
    <scope>NUCLEOTIDE SEQUENCE [LARGE SCALE GENOMIC DNA]</scope>
    <source>
        <strain evidence="2 3">OCN003</strain>
    </source>
</reference>
<dbReference type="HOGENOM" id="CLU_2495575_0_0_6"/>
<proteinExistence type="predicted"/>
<dbReference type="EMBL" id="CP009889">
    <property type="protein sequence ID" value="AIY66682.1"/>
    <property type="molecule type" value="Genomic_DNA"/>
</dbReference>
<evidence type="ECO:0000256" key="1">
    <source>
        <dbReference type="SAM" id="SignalP"/>
    </source>
</evidence>
<evidence type="ECO:0000313" key="3">
    <source>
        <dbReference type="Proteomes" id="UP000030341"/>
    </source>
</evidence>
<dbReference type="OrthoDB" id="6332716at2"/>
<dbReference type="AlphaFoldDB" id="A0A0A7EL65"/>
<evidence type="ECO:0000313" key="2">
    <source>
        <dbReference type="EMBL" id="AIY66682.1"/>
    </source>
</evidence>
<keyword evidence="3" id="KW-1185">Reference proteome</keyword>
<organism evidence="2 3">
    <name type="scientific">Pseudoalteromonas piratica</name>
    <dbReference type="NCBI Taxonomy" id="1348114"/>
    <lineage>
        <taxon>Bacteria</taxon>
        <taxon>Pseudomonadati</taxon>
        <taxon>Pseudomonadota</taxon>
        <taxon>Gammaproteobacteria</taxon>
        <taxon>Alteromonadales</taxon>
        <taxon>Pseudoalteromonadaceae</taxon>
        <taxon>Pseudoalteromonas</taxon>
    </lineage>
</organism>
<sequence>MKLIKIIVFGLLVMTSPTIVKAEEAAKAPPSIVLNYLEYCQGILIDNDSEHETNLLNCVNTELEGDGFTPFANYRALIAYVESGED</sequence>
<feature type="signal peptide" evidence="1">
    <location>
        <begin position="1"/>
        <end position="22"/>
    </location>
</feature>
<gene>
    <name evidence="2" type="ORF">OM33_16255</name>
</gene>
<dbReference type="Proteomes" id="UP000030341">
    <property type="component" value="Chromosome 2"/>
</dbReference>
<dbReference type="eggNOG" id="ENOG50345B5">
    <property type="taxonomic scope" value="Bacteria"/>
</dbReference>
<accession>A0A0A7EL65</accession>
<feature type="chain" id="PRO_5002028073" evidence="1">
    <location>
        <begin position="23"/>
        <end position="86"/>
    </location>
</feature>
<protein>
    <submittedName>
        <fullName evidence="2">Uncharacterized protein</fullName>
    </submittedName>
</protein>
<name>A0A0A7EL65_9GAMM</name>
<keyword evidence="1" id="KW-0732">Signal</keyword>